<dbReference type="Proteomes" id="UP000606600">
    <property type="component" value="Unassembled WGS sequence"/>
</dbReference>
<evidence type="ECO:0000256" key="1">
    <source>
        <dbReference type="SAM" id="Phobius"/>
    </source>
</evidence>
<comment type="caution">
    <text evidence="2">The sequence shown here is derived from an EMBL/GenBank/DDBJ whole genome shotgun (WGS) entry which is preliminary data.</text>
</comment>
<dbReference type="RefSeq" id="WP_191188227.1">
    <property type="nucleotide sequence ID" value="NZ_JACWMY010000003.1"/>
</dbReference>
<name>A0ABR7WMM5_9SPHI</name>
<keyword evidence="1" id="KW-1133">Transmembrane helix</keyword>
<organism evidence="2 3">
    <name type="scientific">Mucilaginibacter pankratovii</name>
    <dbReference type="NCBI Taxonomy" id="2772110"/>
    <lineage>
        <taxon>Bacteria</taxon>
        <taxon>Pseudomonadati</taxon>
        <taxon>Bacteroidota</taxon>
        <taxon>Sphingobacteriia</taxon>
        <taxon>Sphingobacteriales</taxon>
        <taxon>Sphingobacteriaceae</taxon>
        <taxon>Mucilaginibacter</taxon>
    </lineage>
</organism>
<accession>A0ABR7WMM5</accession>
<keyword evidence="1" id="KW-0812">Transmembrane</keyword>
<feature type="transmembrane region" description="Helical" evidence="1">
    <location>
        <begin position="51"/>
        <end position="75"/>
    </location>
</feature>
<keyword evidence="3" id="KW-1185">Reference proteome</keyword>
<proteinExistence type="predicted"/>
<gene>
    <name evidence="2" type="ORF">IDJ77_07020</name>
</gene>
<reference evidence="2 3" key="1">
    <citation type="submission" date="2020-09" db="EMBL/GenBank/DDBJ databases">
        <title>Novel species of Mucilaginibacter isolated from a glacier on the Tibetan Plateau.</title>
        <authorList>
            <person name="Liu Q."/>
            <person name="Xin Y.-H."/>
        </authorList>
    </citation>
    <scope>NUCLEOTIDE SEQUENCE [LARGE SCALE GENOMIC DNA]</scope>
    <source>
        <strain evidence="2 3">ZT4R22</strain>
    </source>
</reference>
<feature type="transmembrane region" description="Helical" evidence="1">
    <location>
        <begin position="95"/>
        <end position="114"/>
    </location>
</feature>
<feature type="transmembrane region" description="Helical" evidence="1">
    <location>
        <begin position="120"/>
        <end position="137"/>
    </location>
</feature>
<keyword evidence="1" id="KW-0472">Membrane</keyword>
<evidence type="ECO:0000313" key="3">
    <source>
        <dbReference type="Proteomes" id="UP000606600"/>
    </source>
</evidence>
<protein>
    <submittedName>
        <fullName evidence="2">Uncharacterized protein</fullName>
    </submittedName>
</protein>
<sequence length="151" mass="17612">MKPSMLFPYKSRFIGLALIVAHVPVRAIWEMINPDIDESHKLPVNAGDSALFTNGHLFFIASTLLVLTGLFLVAFAKEKIEDEQISQLRLESLQWAIYVNYFILIMSLVFTNGIDFIDMLRLNLLIPLVFFIVRFRWKLWQLNRLLKKEEV</sequence>
<evidence type="ECO:0000313" key="2">
    <source>
        <dbReference type="EMBL" id="MBD1363556.1"/>
    </source>
</evidence>
<dbReference type="EMBL" id="JACWMY010000003">
    <property type="protein sequence ID" value="MBD1363556.1"/>
    <property type="molecule type" value="Genomic_DNA"/>
</dbReference>